<gene>
    <name evidence="1" type="ORF">CLUMA_CG019165</name>
</gene>
<evidence type="ECO:0000313" key="1">
    <source>
        <dbReference type="EMBL" id="CRL05964.1"/>
    </source>
</evidence>
<dbReference type="AlphaFoldDB" id="A0A1J1J2F5"/>
<sequence>MTRTVYLNGLQRALAVQLCWLQGQHASHNCVFVVKENKSAERTGFENGSVPQYSIRLSSTQKREKKHQQSNKLEVKSGFKIITFTVYSTFLVQLPPIH</sequence>
<keyword evidence="2" id="KW-1185">Reference proteome</keyword>
<dbReference type="EMBL" id="CVRI01000066">
    <property type="protein sequence ID" value="CRL05964.1"/>
    <property type="molecule type" value="Genomic_DNA"/>
</dbReference>
<dbReference type="Proteomes" id="UP000183832">
    <property type="component" value="Unassembled WGS sequence"/>
</dbReference>
<proteinExistence type="predicted"/>
<organism evidence="1 2">
    <name type="scientific">Clunio marinus</name>
    <dbReference type="NCBI Taxonomy" id="568069"/>
    <lineage>
        <taxon>Eukaryota</taxon>
        <taxon>Metazoa</taxon>
        <taxon>Ecdysozoa</taxon>
        <taxon>Arthropoda</taxon>
        <taxon>Hexapoda</taxon>
        <taxon>Insecta</taxon>
        <taxon>Pterygota</taxon>
        <taxon>Neoptera</taxon>
        <taxon>Endopterygota</taxon>
        <taxon>Diptera</taxon>
        <taxon>Nematocera</taxon>
        <taxon>Chironomoidea</taxon>
        <taxon>Chironomidae</taxon>
        <taxon>Clunio</taxon>
    </lineage>
</organism>
<accession>A0A1J1J2F5</accession>
<reference evidence="1 2" key="1">
    <citation type="submission" date="2015-04" db="EMBL/GenBank/DDBJ databases">
        <authorList>
            <person name="Syromyatnikov M.Y."/>
            <person name="Popov V.N."/>
        </authorList>
    </citation>
    <scope>NUCLEOTIDE SEQUENCE [LARGE SCALE GENOMIC DNA]</scope>
</reference>
<protein>
    <submittedName>
        <fullName evidence="1">CLUMA_CG019165, isoform A</fullName>
    </submittedName>
</protein>
<evidence type="ECO:0000313" key="2">
    <source>
        <dbReference type="Proteomes" id="UP000183832"/>
    </source>
</evidence>
<name>A0A1J1J2F5_9DIPT</name>